<evidence type="ECO:0000313" key="3">
    <source>
        <dbReference type="Proteomes" id="UP000242942"/>
    </source>
</evidence>
<proteinExistence type="predicted"/>
<feature type="transmembrane region" description="Helical" evidence="1">
    <location>
        <begin position="286"/>
        <end position="307"/>
    </location>
</feature>
<dbReference type="OrthoDB" id="389511at2759"/>
<keyword evidence="3" id="KW-1185">Reference proteome</keyword>
<protein>
    <submittedName>
        <fullName evidence="2">PIR protein</fullName>
    </submittedName>
</protein>
<reference evidence="2 3" key="1">
    <citation type="submission" date="2016-06" db="EMBL/GenBank/DDBJ databases">
        <authorList>
            <consortium name="Pathogen Informatics"/>
        </authorList>
    </citation>
    <scope>NUCLEOTIDE SEQUENCE [LARGE SCALE GENOMIC DNA]</scope>
    <source>
        <strain evidence="2">PocGH01</strain>
    </source>
</reference>
<dbReference type="AlphaFoldDB" id="A0A1D3JE98"/>
<keyword evidence="1" id="KW-1133">Transmembrane helix</keyword>
<gene>
    <name evidence="2" type="primary">PocGH01_00177100</name>
    <name evidence="2" type="ORF">POCGH01_00177100</name>
</gene>
<evidence type="ECO:0000256" key="1">
    <source>
        <dbReference type="SAM" id="Phobius"/>
    </source>
</evidence>
<dbReference type="EMBL" id="FLRI01000342">
    <property type="protein sequence ID" value="SBT84170.1"/>
    <property type="molecule type" value="Genomic_DNA"/>
</dbReference>
<dbReference type="Proteomes" id="UP000242942">
    <property type="component" value="Unassembled WGS sequence"/>
</dbReference>
<dbReference type="VEuPathDB" id="PlasmoDB:PocGH01_00177100"/>
<evidence type="ECO:0000313" key="2">
    <source>
        <dbReference type="EMBL" id="SBT84170.1"/>
    </source>
</evidence>
<keyword evidence="1" id="KW-0472">Membrane</keyword>
<accession>A0A1D3JE98</accession>
<organism evidence="2 3">
    <name type="scientific">Plasmodium ovale</name>
    <name type="common">malaria parasite P. ovale</name>
    <dbReference type="NCBI Taxonomy" id="36330"/>
    <lineage>
        <taxon>Eukaryota</taxon>
        <taxon>Sar</taxon>
        <taxon>Alveolata</taxon>
        <taxon>Apicomplexa</taxon>
        <taxon>Aconoidasida</taxon>
        <taxon>Haemosporida</taxon>
        <taxon>Plasmodiidae</taxon>
        <taxon>Plasmodium</taxon>
        <taxon>Plasmodium (Plasmodium)</taxon>
    </lineage>
</organism>
<sequence length="366" mass="42991">MAMPTGSSYFTYDSLEKDFPSLENTKFSKIYKTLYNSCTDQDFKEYDTPENCETYAIDKTRNDYVDSLLKKLHLNFKKIYLTANNRENSYFRETAENVKEYCVYFKYWLYDEILSKEDCRLNIEHIYKEWEKKIHDSEYGNLPKLCAYNKLKLDDIEKLKSIYAFTLIFYNNINIFNVGKSIPYKYLNDLGKGLKAYSDSISRCSIQNNIDTYCEEFKEFLNVYKLNNLHLIHSTENTDYQFDADETVECPLVIESLKEPLLLMYKEGINRWYLSDQPIHFLNTSVISASSAIGAIVGISSFLVYLFKFTNIRSLFSRGKQDDNAMFLNIDEGTHDFTYPFSEPEHNNFGNSTYNISYYSVGNSKL</sequence>
<dbReference type="VEuPathDB" id="PlasmoDB:POWCR01_000198200"/>
<name>A0A1D3JE98_PLAOA</name>
<keyword evidence="1" id="KW-0812">Transmembrane</keyword>